<name>A0A0F7UW87_TOXGV</name>
<feature type="transmembrane region" description="Helical" evidence="2">
    <location>
        <begin position="55"/>
        <end position="76"/>
    </location>
</feature>
<protein>
    <recommendedName>
        <fullName evidence="4">Transmembrane protein</fullName>
    </recommendedName>
</protein>
<feature type="region of interest" description="Disordered" evidence="1">
    <location>
        <begin position="173"/>
        <end position="225"/>
    </location>
</feature>
<keyword evidence="2" id="KW-0472">Membrane</keyword>
<accession>A0A0F7UW87</accession>
<feature type="region of interest" description="Disordered" evidence="1">
    <location>
        <begin position="242"/>
        <end position="286"/>
    </location>
</feature>
<reference evidence="3" key="1">
    <citation type="journal article" date="2015" name="PLoS ONE">
        <title>Comprehensive Evaluation of Toxoplasma gondii VEG and Neospora caninum LIV Genomes with Tachyzoite Stage Transcriptome and Proteome Defines Novel Transcript Features.</title>
        <authorList>
            <person name="Ramaprasad A."/>
            <person name="Mourier T."/>
            <person name="Naeem R."/>
            <person name="Malas T.B."/>
            <person name="Moussa E."/>
            <person name="Panigrahi A."/>
            <person name="Vermont S.J."/>
            <person name="Otto T.D."/>
            <person name="Wastling J."/>
            <person name="Pain A."/>
        </authorList>
    </citation>
    <scope>NUCLEOTIDE SEQUENCE</scope>
    <source>
        <strain evidence="3">VEG</strain>
    </source>
</reference>
<dbReference type="EMBL" id="LN714492">
    <property type="protein sequence ID" value="CEL72383.1"/>
    <property type="molecule type" value="Genomic_DNA"/>
</dbReference>
<organism evidence="3">
    <name type="scientific">Toxoplasma gondii (strain ATCC 50861 / VEG)</name>
    <dbReference type="NCBI Taxonomy" id="432359"/>
    <lineage>
        <taxon>Eukaryota</taxon>
        <taxon>Sar</taxon>
        <taxon>Alveolata</taxon>
        <taxon>Apicomplexa</taxon>
        <taxon>Conoidasida</taxon>
        <taxon>Coccidia</taxon>
        <taxon>Eucoccidiorida</taxon>
        <taxon>Eimeriorina</taxon>
        <taxon>Sarcocystidae</taxon>
        <taxon>Toxoplasma</taxon>
    </lineage>
</organism>
<keyword evidence="2" id="KW-1133">Transmembrane helix</keyword>
<gene>
    <name evidence="3" type="ORF">BN1205_105260</name>
</gene>
<evidence type="ECO:0000256" key="2">
    <source>
        <dbReference type="SAM" id="Phobius"/>
    </source>
</evidence>
<feature type="compositionally biased region" description="Low complexity" evidence="1">
    <location>
        <begin position="186"/>
        <end position="199"/>
    </location>
</feature>
<feature type="transmembrane region" description="Helical" evidence="2">
    <location>
        <begin position="351"/>
        <end position="369"/>
    </location>
</feature>
<dbReference type="AlphaFoldDB" id="A0A0F7UW87"/>
<sequence>MERQSCRASFHAFHSKMHLESNRIFVEEGNPSAQRAQPAQVSSFLGASVHARRGVAALLLVAPVYMLFVVFLFPFATECESADPLPPPISDNSIFEDDSFVSYADDDVTAQPSYDGEEEIFSLAYANREKGRPSYPDSQRKVGQNDAFKADGLHPGGGTLQEAPVAYPAIHADPERSALGGDPFHTFTTQGDTTTATRTSYNVASDDRARGTSSGPSSASLEPAGNAHHTDMVAASYSLTDQGSATEPHNAGGVNIAPAAPPTGDALLNGAGDPGAPMANESPRFAGEGMDVAKDANERRTHTPQHDQKWATFSKRFTRFRLFPGLRGRRSSWMRGDAATASIRARQTKQGLILGLMALVSLGVVVSIMRRKNYLPAVLTESGYVSGELFLRFQYARDMCSEQSRNRSSDFAGLCTEIMRPVGLRLFFFDFNAESS</sequence>
<evidence type="ECO:0000313" key="3">
    <source>
        <dbReference type="EMBL" id="CEL72383.1"/>
    </source>
</evidence>
<proteinExistence type="predicted"/>
<feature type="compositionally biased region" description="Polar residues" evidence="1">
    <location>
        <begin position="211"/>
        <end position="220"/>
    </location>
</feature>
<evidence type="ECO:0008006" key="4">
    <source>
        <dbReference type="Google" id="ProtNLM"/>
    </source>
</evidence>
<keyword evidence="2" id="KW-0812">Transmembrane</keyword>
<evidence type="ECO:0000256" key="1">
    <source>
        <dbReference type="SAM" id="MobiDB-lite"/>
    </source>
</evidence>